<dbReference type="InterPro" id="IPR036428">
    <property type="entry name" value="PCD_sf"/>
</dbReference>
<comment type="similarity">
    <text evidence="2">Belongs to the pterin-4-alpha-carbinolamine dehydratase family.</text>
</comment>
<evidence type="ECO:0000256" key="2">
    <source>
        <dbReference type="ARBA" id="ARBA00006472"/>
    </source>
</evidence>
<dbReference type="GO" id="GO:0008124">
    <property type="term" value="F:4-alpha-hydroxytetrahydrobiopterin dehydratase activity"/>
    <property type="evidence" value="ECO:0007669"/>
    <property type="project" value="UniProtKB-EC"/>
</dbReference>
<dbReference type="NCBIfam" id="NF002017">
    <property type="entry name" value="PRK00823.1-2"/>
    <property type="match status" value="1"/>
</dbReference>
<dbReference type="Pfam" id="PF01329">
    <property type="entry name" value="Pterin_4a"/>
    <property type="match status" value="1"/>
</dbReference>
<reference evidence="5" key="1">
    <citation type="submission" date="2020-05" db="EMBL/GenBank/DDBJ databases">
        <authorList>
            <person name="Chiriac C."/>
            <person name="Salcher M."/>
            <person name="Ghai R."/>
            <person name="Kavagutti S V."/>
        </authorList>
    </citation>
    <scope>NUCLEOTIDE SEQUENCE</scope>
</reference>
<dbReference type="EC" id="4.2.1.96" evidence="3"/>
<keyword evidence="4" id="KW-0456">Lyase</keyword>
<evidence type="ECO:0000256" key="3">
    <source>
        <dbReference type="ARBA" id="ARBA00013252"/>
    </source>
</evidence>
<organism evidence="5">
    <name type="scientific">freshwater metagenome</name>
    <dbReference type="NCBI Taxonomy" id="449393"/>
    <lineage>
        <taxon>unclassified sequences</taxon>
        <taxon>metagenomes</taxon>
        <taxon>ecological metagenomes</taxon>
    </lineage>
</organism>
<dbReference type="CDD" id="cd00488">
    <property type="entry name" value="PCD_DCoH"/>
    <property type="match status" value="1"/>
</dbReference>
<protein>
    <recommendedName>
        <fullName evidence="3">4a-hydroxytetrahydrobiopterin dehydratase</fullName>
        <ecNumber evidence="3">4.2.1.96</ecNumber>
    </recommendedName>
</protein>
<dbReference type="InterPro" id="IPR001533">
    <property type="entry name" value="Pterin_deHydtase"/>
</dbReference>
<dbReference type="GO" id="GO:0006729">
    <property type="term" value="P:tetrahydrobiopterin biosynthetic process"/>
    <property type="evidence" value="ECO:0007669"/>
    <property type="project" value="InterPro"/>
</dbReference>
<gene>
    <name evidence="5" type="ORF">UFOPK3444_01601</name>
</gene>
<evidence type="ECO:0000256" key="4">
    <source>
        <dbReference type="ARBA" id="ARBA00023239"/>
    </source>
</evidence>
<evidence type="ECO:0000256" key="1">
    <source>
        <dbReference type="ARBA" id="ARBA00001554"/>
    </source>
</evidence>
<evidence type="ECO:0000313" key="5">
    <source>
        <dbReference type="EMBL" id="CAB4882742.1"/>
    </source>
</evidence>
<dbReference type="AlphaFoldDB" id="A0A6J7EH71"/>
<dbReference type="EMBL" id="CAFBLU010000051">
    <property type="protein sequence ID" value="CAB4882742.1"/>
    <property type="molecule type" value="Genomic_DNA"/>
</dbReference>
<dbReference type="Gene3D" id="3.30.1360.20">
    <property type="entry name" value="Transcriptional coactivator/pterin dehydratase"/>
    <property type="match status" value="1"/>
</dbReference>
<comment type="catalytic activity">
    <reaction evidence="1">
        <text>(4aS,6R)-4a-hydroxy-L-erythro-5,6,7,8-tetrahydrobiopterin = (6R)-L-erythro-6,7-dihydrobiopterin + H2O</text>
        <dbReference type="Rhea" id="RHEA:11920"/>
        <dbReference type="ChEBI" id="CHEBI:15377"/>
        <dbReference type="ChEBI" id="CHEBI:15642"/>
        <dbReference type="ChEBI" id="CHEBI:43120"/>
        <dbReference type="EC" id="4.2.1.96"/>
    </reaction>
</comment>
<dbReference type="PANTHER" id="PTHR12599">
    <property type="entry name" value="PTERIN-4-ALPHA-CARBINOLAMINE DEHYDRATASE"/>
    <property type="match status" value="1"/>
</dbReference>
<proteinExistence type="inferred from homology"/>
<dbReference type="PANTHER" id="PTHR12599:SF0">
    <property type="entry name" value="PTERIN-4-ALPHA-CARBINOLAMINE DEHYDRATASE"/>
    <property type="match status" value="1"/>
</dbReference>
<dbReference type="SUPFAM" id="SSF55248">
    <property type="entry name" value="PCD-like"/>
    <property type="match status" value="1"/>
</dbReference>
<sequence>MADKLSEQALVAAVADSEWVTAGETLVLDREFADFASAWAFAEQVAALAETANHHPDILAHGWNKVRVTLSTHSAGGVTQLDVDLSRAIDALHGQ</sequence>
<name>A0A6J7EH71_9ZZZZ</name>
<accession>A0A6J7EH71</accession>